<sequence length="95" mass="10581">MTAGERLPFVFRPETDERLSSWMARLASFYAMTVPEFLEELGLTGRDVFDLEFCLAEGEGALVGARTGLSVGDVQAMTFGALLHEARVMVRRSRH</sequence>
<keyword evidence="3" id="KW-1185">Reference proteome</keyword>
<evidence type="ECO:0000313" key="3">
    <source>
        <dbReference type="Proteomes" id="UP000467322"/>
    </source>
</evidence>
<dbReference type="Pfam" id="PF06527">
    <property type="entry name" value="TniQ"/>
    <property type="match status" value="1"/>
</dbReference>
<accession>A0A845M5R6</accession>
<evidence type="ECO:0000313" key="2">
    <source>
        <dbReference type="EMBL" id="MZR15385.1"/>
    </source>
</evidence>
<reference evidence="2 3" key="1">
    <citation type="submission" date="2019-12" db="EMBL/GenBank/DDBJ databases">
        <title>Maritimibacter sp. nov. sp. isolated from sea sand.</title>
        <authorList>
            <person name="Kim J."/>
            <person name="Jeong S.E."/>
            <person name="Jung H.S."/>
            <person name="Jeon C.O."/>
        </authorList>
    </citation>
    <scope>NUCLEOTIDE SEQUENCE [LARGE SCALE GENOMIC DNA]</scope>
    <source>
        <strain evidence="2 3">DP07</strain>
    </source>
</reference>
<dbReference type="Proteomes" id="UP000467322">
    <property type="component" value="Unassembled WGS sequence"/>
</dbReference>
<proteinExistence type="predicted"/>
<comment type="caution">
    <text evidence="2">The sequence shown here is derived from an EMBL/GenBank/DDBJ whole genome shotgun (WGS) entry which is preliminary data.</text>
</comment>
<protein>
    <recommendedName>
        <fullName evidence="1">TniQ domain-containing protein</fullName>
    </recommendedName>
</protein>
<feature type="non-terminal residue" evidence="2">
    <location>
        <position position="95"/>
    </location>
</feature>
<dbReference type="AlphaFoldDB" id="A0A845M5R6"/>
<dbReference type="EMBL" id="WTUX01000062">
    <property type="protein sequence ID" value="MZR15385.1"/>
    <property type="molecule type" value="Genomic_DNA"/>
</dbReference>
<organism evidence="2 3">
    <name type="scientific">Maritimibacter harenae</name>
    <dbReference type="NCBI Taxonomy" id="2606218"/>
    <lineage>
        <taxon>Bacteria</taxon>
        <taxon>Pseudomonadati</taxon>
        <taxon>Pseudomonadota</taxon>
        <taxon>Alphaproteobacteria</taxon>
        <taxon>Rhodobacterales</taxon>
        <taxon>Roseobacteraceae</taxon>
        <taxon>Maritimibacter</taxon>
    </lineage>
</organism>
<feature type="domain" description="TniQ" evidence="1">
    <location>
        <begin position="8"/>
        <end position="83"/>
    </location>
</feature>
<dbReference type="RefSeq" id="WP_328794244.1">
    <property type="nucleotide sequence ID" value="NZ_WTUX01000062.1"/>
</dbReference>
<gene>
    <name evidence="2" type="ORF">GQE99_20400</name>
</gene>
<dbReference type="InterPro" id="IPR009492">
    <property type="entry name" value="TniQ"/>
</dbReference>
<name>A0A845M5R6_9RHOB</name>
<evidence type="ECO:0000259" key="1">
    <source>
        <dbReference type="Pfam" id="PF06527"/>
    </source>
</evidence>